<feature type="chain" id="PRO_5040349189" evidence="3">
    <location>
        <begin position="20"/>
        <end position="299"/>
    </location>
</feature>
<keyword evidence="5" id="KW-1185">Reference proteome</keyword>
<dbReference type="EMBL" id="OU898279">
    <property type="protein sequence ID" value="CAG9832844.1"/>
    <property type="molecule type" value="Genomic_DNA"/>
</dbReference>
<keyword evidence="3" id="KW-0732">Signal</keyword>
<dbReference type="InterPro" id="IPR001611">
    <property type="entry name" value="Leu-rich_rpt"/>
</dbReference>
<dbReference type="InterPro" id="IPR032675">
    <property type="entry name" value="LRR_dom_sf"/>
</dbReference>
<dbReference type="Proteomes" id="UP001153709">
    <property type="component" value="Chromosome 4"/>
</dbReference>
<evidence type="ECO:0000313" key="5">
    <source>
        <dbReference type="Proteomes" id="UP001153709"/>
    </source>
</evidence>
<sequence>MLHTKLLLLLFHSVVLITAAKFDFALIYRIDADPRRHQFIAGAEVSEELGNATEVILNQKVPIILRSFDLSFMENLRTLTMDNCGINEIEVGSFRSLESLKYVNITNNPLKVIKDGIFNYMSVEVLNLSHNKLATISPGAFDNMPRLEHIILDYNELTSYALWFKECPSLVTISAQFNFIQFLAPNIFENLVDHKLIVQFSYNKINLVHEDIFDVQEYDELHLDHNDLVDFDVEISKVGVLGLQHNYIDCLEDEYVKKELRKARRVFLDDNPINCTCYDRLSRLDNVLVSACVNEENKE</sequence>
<keyword evidence="2" id="KW-0677">Repeat</keyword>
<feature type="signal peptide" evidence="3">
    <location>
        <begin position="1"/>
        <end position="19"/>
    </location>
</feature>
<dbReference type="Pfam" id="PF13855">
    <property type="entry name" value="LRR_8"/>
    <property type="match status" value="1"/>
</dbReference>
<reference evidence="4" key="1">
    <citation type="submission" date="2022-01" db="EMBL/GenBank/DDBJ databases">
        <authorList>
            <person name="King R."/>
        </authorList>
    </citation>
    <scope>NUCLEOTIDE SEQUENCE</scope>
</reference>
<dbReference type="Gene3D" id="3.80.10.10">
    <property type="entry name" value="Ribonuclease Inhibitor"/>
    <property type="match status" value="2"/>
</dbReference>
<dbReference type="InterPro" id="IPR003591">
    <property type="entry name" value="Leu-rich_rpt_typical-subtyp"/>
</dbReference>
<evidence type="ECO:0000256" key="3">
    <source>
        <dbReference type="SAM" id="SignalP"/>
    </source>
</evidence>
<name>A0A9N9T2F4_DIABA</name>
<gene>
    <name evidence="4" type="ORF">DIABBA_LOCUS6288</name>
</gene>
<evidence type="ECO:0000313" key="4">
    <source>
        <dbReference type="EMBL" id="CAG9832844.1"/>
    </source>
</evidence>
<keyword evidence="1" id="KW-0433">Leucine-rich repeat</keyword>
<protein>
    <submittedName>
        <fullName evidence="4">Uncharacterized protein</fullName>
    </submittedName>
</protein>
<evidence type="ECO:0000256" key="1">
    <source>
        <dbReference type="ARBA" id="ARBA00022614"/>
    </source>
</evidence>
<dbReference type="AlphaFoldDB" id="A0A9N9T2F4"/>
<organism evidence="4 5">
    <name type="scientific">Diabrotica balteata</name>
    <name type="common">Banded cucumber beetle</name>
    <dbReference type="NCBI Taxonomy" id="107213"/>
    <lineage>
        <taxon>Eukaryota</taxon>
        <taxon>Metazoa</taxon>
        <taxon>Ecdysozoa</taxon>
        <taxon>Arthropoda</taxon>
        <taxon>Hexapoda</taxon>
        <taxon>Insecta</taxon>
        <taxon>Pterygota</taxon>
        <taxon>Neoptera</taxon>
        <taxon>Endopterygota</taxon>
        <taxon>Coleoptera</taxon>
        <taxon>Polyphaga</taxon>
        <taxon>Cucujiformia</taxon>
        <taxon>Chrysomeloidea</taxon>
        <taxon>Chrysomelidae</taxon>
        <taxon>Galerucinae</taxon>
        <taxon>Diabroticina</taxon>
        <taxon>Diabroticites</taxon>
        <taxon>Diabrotica</taxon>
    </lineage>
</organism>
<proteinExistence type="predicted"/>
<dbReference type="OrthoDB" id="676979at2759"/>
<dbReference type="SUPFAM" id="SSF52058">
    <property type="entry name" value="L domain-like"/>
    <property type="match status" value="1"/>
</dbReference>
<dbReference type="PANTHER" id="PTHR24366:SF96">
    <property type="entry name" value="LEUCINE RICH REPEAT CONTAINING 53"/>
    <property type="match status" value="1"/>
</dbReference>
<accession>A0A9N9T2F4</accession>
<dbReference type="PANTHER" id="PTHR24366">
    <property type="entry name" value="IG(IMMUNOGLOBULIN) AND LRR(LEUCINE RICH REPEAT) DOMAINS"/>
    <property type="match status" value="1"/>
</dbReference>
<dbReference type="SMART" id="SM00369">
    <property type="entry name" value="LRR_TYP"/>
    <property type="match status" value="5"/>
</dbReference>
<evidence type="ECO:0000256" key="2">
    <source>
        <dbReference type="ARBA" id="ARBA00022737"/>
    </source>
</evidence>